<keyword evidence="1" id="KW-0732">Signal</keyword>
<evidence type="ECO:0000256" key="1">
    <source>
        <dbReference type="SAM" id="SignalP"/>
    </source>
</evidence>
<dbReference type="SUPFAM" id="SSF49498">
    <property type="entry name" value="alpha-Amylase inhibitor tendamistat"/>
    <property type="match status" value="1"/>
</dbReference>
<dbReference type="InterPro" id="IPR036379">
    <property type="entry name" value="A-amylase_inhib_sf"/>
</dbReference>
<reference evidence="2 3" key="1">
    <citation type="submission" date="2019-01" db="EMBL/GenBank/DDBJ databases">
        <title>Sequencing the genomes of 1000 actinobacteria strains.</title>
        <authorList>
            <person name="Klenk H.-P."/>
        </authorList>
    </citation>
    <scope>NUCLEOTIDE SEQUENCE [LARGE SCALE GENOMIC DNA]</scope>
    <source>
        <strain evidence="2 3">DSM 43925</strain>
    </source>
</reference>
<name>A0A438M506_9ACTN</name>
<accession>A0A438M506</accession>
<comment type="caution">
    <text evidence="2">The sequence shown here is derived from an EMBL/GenBank/DDBJ whole genome shotgun (WGS) entry which is preliminary data.</text>
</comment>
<protein>
    <recommendedName>
        <fullName evidence="4">Alpha amylase inhibitor</fullName>
    </recommendedName>
</protein>
<dbReference type="PROSITE" id="PS51318">
    <property type="entry name" value="TAT"/>
    <property type="match status" value="1"/>
</dbReference>
<keyword evidence="3" id="KW-1185">Reference proteome</keyword>
<feature type="chain" id="PRO_5038885793" description="Alpha amylase inhibitor" evidence="1">
    <location>
        <begin position="30"/>
        <end position="117"/>
    </location>
</feature>
<dbReference type="Proteomes" id="UP000284824">
    <property type="component" value="Unassembled WGS sequence"/>
</dbReference>
<evidence type="ECO:0000313" key="2">
    <source>
        <dbReference type="EMBL" id="RVX40895.1"/>
    </source>
</evidence>
<dbReference type="EMBL" id="SAUN01000001">
    <property type="protein sequence ID" value="RVX40895.1"/>
    <property type="molecule type" value="Genomic_DNA"/>
</dbReference>
<dbReference type="GO" id="GO:0015066">
    <property type="term" value="F:alpha-amylase inhibitor activity"/>
    <property type="evidence" value="ECO:0007669"/>
    <property type="project" value="InterPro"/>
</dbReference>
<gene>
    <name evidence="2" type="ORF">EDD27_3336</name>
</gene>
<organism evidence="2 3">
    <name type="scientific">Nonomuraea polychroma</name>
    <dbReference type="NCBI Taxonomy" id="46176"/>
    <lineage>
        <taxon>Bacteria</taxon>
        <taxon>Bacillati</taxon>
        <taxon>Actinomycetota</taxon>
        <taxon>Actinomycetes</taxon>
        <taxon>Streptosporangiales</taxon>
        <taxon>Streptosporangiaceae</taxon>
        <taxon>Nonomuraea</taxon>
    </lineage>
</organism>
<dbReference type="AlphaFoldDB" id="A0A438M506"/>
<evidence type="ECO:0008006" key="4">
    <source>
        <dbReference type="Google" id="ProtNLM"/>
    </source>
</evidence>
<feature type="signal peptide" evidence="1">
    <location>
        <begin position="1"/>
        <end position="29"/>
    </location>
</feature>
<sequence>MKGTSCLPRTLLRTSVAAAVAAALAGSLAAAPAEATATTATTAAAAAGPRCARVDHWVHWFDQSVRITNNCRYTVSAVVRHANGPDSPCYIIRPGNSRKYTWPRFRQAFQGIRWDCA</sequence>
<dbReference type="RefSeq" id="WP_164903639.1">
    <property type="nucleotide sequence ID" value="NZ_SAUN01000001.1"/>
</dbReference>
<evidence type="ECO:0000313" key="3">
    <source>
        <dbReference type="Proteomes" id="UP000284824"/>
    </source>
</evidence>
<dbReference type="InterPro" id="IPR006311">
    <property type="entry name" value="TAT_signal"/>
</dbReference>
<proteinExistence type="predicted"/>
<dbReference type="Gene3D" id="2.60.40.20">
    <property type="entry name" value="Alpha-amylase inhibitor"/>
    <property type="match status" value="1"/>
</dbReference>